<dbReference type="STRING" id="1081102.A0A167NUA5"/>
<accession>A0A167NUA5</accession>
<dbReference type="InterPro" id="IPR021858">
    <property type="entry name" value="Fun_TF"/>
</dbReference>
<keyword evidence="1" id="KW-0539">Nucleus</keyword>
<evidence type="ECO:0000313" key="4">
    <source>
        <dbReference type="Proteomes" id="UP000076874"/>
    </source>
</evidence>
<organism evidence="3 4">
    <name type="scientific">Niveomyces insectorum RCEF 264</name>
    <dbReference type="NCBI Taxonomy" id="1081102"/>
    <lineage>
        <taxon>Eukaryota</taxon>
        <taxon>Fungi</taxon>
        <taxon>Dikarya</taxon>
        <taxon>Ascomycota</taxon>
        <taxon>Pezizomycotina</taxon>
        <taxon>Sordariomycetes</taxon>
        <taxon>Hypocreomycetidae</taxon>
        <taxon>Hypocreales</taxon>
        <taxon>Cordycipitaceae</taxon>
        <taxon>Niveomyces</taxon>
    </lineage>
</organism>
<evidence type="ECO:0000256" key="1">
    <source>
        <dbReference type="ARBA" id="ARBA00023242"/>
    </source>
</evidence>
<comment type="caution">
    <text evidence="3">The sequence shown here is derived from an EMBL/GenBank/DDBJ whole genome shotgun (WGS) entry which is preliminary data.</text>
</comment>
<dbReference type="OrthoDB" id="4158087at2759"/>
<dbReference type="AlphaFoldDB" id="A0A167NUA5"/>
<sequence length="519" mass="57043">MTPSELPTVARDPFIVATGPASIKPGAQDRKFIRSHVMQGRNKGKGGSASTRMKGRNSSWPKDLLLVAAASHPRTPAPPRSLPDVPVVPLSPSLRRIVYRFMSAMKSAMYPIERCVGLGPNGSSWFLDTALFQDAAYLHMVAYAAWAYYDLTRAGTPLVVVSTPGSGRNADARPRPTPDLDRLQPTTASDRALVHMNTGIRLLRTRMENPSTAATDATIFLVVALGMFAEAQGELDAAQQHLRGLCQLVRLRGGIASLADKRFLQIKCCRLDLAIALRTGRPPLFFAEDDGDDDGLSWDAYSSVLDQTVQGTATPVHLLCSDPDRRLVNVWRDLHAFATAVNLAQQAQTKVAPALYQEALISVHYRLHRLNAAASNDNALPSEEAGCGVLRLAMLAFSTTVFLEIHSDRFQPLADAFRSALQCRRRNKKRKQTRVPEDGDDRQDAALLPELDLWFTFIAAVSVLGGPSDRAWLLETMHEAMAELQLTSWTDTRAVLKRFCWIDCVNDAPAKAFFSSVAR</sequence>
<evidence type="ECO:0000256" key="2">
    <source>
        <dbReference type="SAM" id="MobiDB-lite"/>
    </source>
</evidence>
<dbReference type="Proteomes" id="UP000076874">
    <property type="component" value="Unassembled WGS sequence"/>
</dbReference>
<evidence type="ECO:0000313" key="3">
    <source>
        <dbReference type="EMBL" id="OAA55937.1"/>
    </source>
</evidence>
<dbReference type="PANTHER" id="PTHR37540:SF5">
    <property type="entry name" value="TRANSCRIPTION FACTOR DOMAIN-CONTAINING PROTEIN"/>
    <property type="match status" value="1"/>
</dbReference>
<proteinExistence type="predicted"/>
<feature type="compositionally biased region" description="Basic and acidic residues" evidence="2">
    <location>
        <begin position="170"/>
        <end position="182"/>
    </location>
</feature>
<gene>
    <name evidence="3" type="ORF">SPI_08144</name>
</gene>
<dbReference type="EMBL" id="AZHD01000018">
    <property type="protein sequence ID" value="OAA55937.1"/>
    <property type="molecule type" value="Genomic_DNA"/>
</dbReference>
<protein>
    <submittedName>
        <fullName evidence="3">Uncharacterized protein</fullName>
    </submittedName>
</protein>
<reference evidence="3 4" key="1">
    <citation type="journal article" date="2016" name="Genome Biol. Evol.">
        <title>Divergent and convergent evolution of fungal pathogenicity.</title>
        <authorList>
            <person name="Shang Y."/>
            <person name="Xiao G."/>
            <person name="Zheng P."/>
            <person name="Cen K."/>
            <person name="Zhan S."/>
            <person name="Wang C."/>
        </authorList>
    </citation>
    <scope>NUCLEOTIDE SEQUENCE [LARGE SCALE GENOMIC DNA]</scope>
    <source>
        <strain evidence="3 4">RCEF 264</strain>
    </source>
</reference>
<name>A0A167NUA5_9HYPO</name>
<feature type="region of interest" description="Disordered" evidence="2">
    <location>
        <begin position="165"/>
        <end position="184"/>
    </location>
</feature>
<dbReference type="Pfam" id="PF11951">
    <property type="entry name" value="Fungal_trans_2"/>
    <property type="match status" value="1"/>
</dbReference>
<dbReference type="PANTHER" id="PTHR37540">
    <property type="entry name" value="TRANSCRIPTION FACTOR (ACR-2), PUTATIVE-RELATED-RELATED"/>
    <property type="match status" value="1"/>
</dbReference>
<keyword evidence="4" id="KW-1185">Reference proteome</keyword>